<dbReference type="AlphaFoldDB" id="A0A2S7SR99"/>
<comment type="caution">
    <text evidence="1">The sequence shown here is derived from an EMBL/GenBank/DDBJ whole genome shotgun (WGS) entry which is preliminary data.</text>
</comment>
<proteinExistence type="predicted"/>
<dbReference type="OrthoDB" id="1430047at2"/>
<organism evidence="1 2">
    <name type="scientific">Flavipsychrobacter stenotrophus</name>
    <dbReference type="NCBI Taxonomy" id="2077091"/>
    <lineage>
        <taxon>Bacteria</taxon>
        <taxon>Pseudomonadati</taxon>
        <taxon>Bacteroidota</taxon>
        <taxon>Chitinophagia</taxon>
        <taxon>Chitinophagales</taxon>
        <taxon>Chitinophagaceae</taxon>
        <taxon>Flavipsychrobacter</taxon>
    </lineage>
</organism>
<dbReference type="InterPro" id="IPR025345">
    <property type="entry name" value="DUF4249"/>
</dbReference>
<reference evidence="1 2" key="1">
    <citation type="submission" date="2018-01" db="EMBL/GenBank/DDBJ databases">
        <title>A novel member of the phylum Bacteroidetes isolated from glacier ice.</title>
        <authorList>
            <person name="Liu Q."/>
            <person name="Xin Y.-H."/>
        </authorList>
    </citation>
    <scope>NUCLEOTIDE SEQUENCE [LARGE SCALE GENOMIC DNA]</scope>
    <source>
        <strain evidence="1 2">RB1R16</strain>
    </source>
</reference>
<dbReference type="Pfam" id="PF14054">
    <property type="entry name" value="DUF4249"/>
    <property type="match status" value="1"/>
</dbReference>
<dbReference type="RefSeq" id="WP_105041042.1">
    <property type="nucleotide sequence ID" value="NZ_PPSL01000007.1"/>
</dbReference>
<dbReference type="PROSITE" id="PS51257">
    <property type="entry name" value="PROKAR_LIPOPROTEIN"/>
    <property type="match status" value="1"/>
</dbReference>
<gene>
    <name evidence="1" type="ORF">CJD36_020295</name>
</gene>
<protein>
    <recommendedName>
        <fullName evidence="3">DUF4249 domain-containing protein</fullName>
    </recommendedName>
</protein>
<evidence type="ECO:0000313" key="2">
    <source>
        <dbReference type="Proteomes" id="UP000239872"/>
    </source>
</evidence>
<sequence length="258" mass="28036">MKSLYISSIFLLLTTLVACRKVIKVDLNASTPRYIVVGNITDKPGPYHVKITKSLNFDQDNNFQGVSNAQVLITDITLSVTDTLTEESSGNYVTHSILGINGHVYSLKITSGNNIFSATSTLPAAVHLDDLYTEKAALNDNLDVVPVFNDPAEKGNYFHLLLTVADSISPQIMIIDDGLINGQKIMTPIYNKMKFASGDAVSVELQCVDKGVFNYYSDLQQTEAQNLANPANPQSNITGGALGYFSAHTVNKMTIIVP</sequence>
<accession>A0A2S7SR99</accession>
<dbReference type="Proteomes" id="UP000239872">
    <property type="component" value="Unassembled WGS sequence"/>
</dbReference>
<evidence type="ECO:0000313" key="1">
    <source>
        <dbReference type="EMBL" id="PQJ09137.1"/>
    </source>
</evidence>
<evidence type="ECO:0008006" key="3">
    <source>
        <dbReference type="Google" id="ProtNLM"/>
    </source>
</evidence>
<name>A0A2S7SR99_9BACT</name>
<dbReference type="EMBL" id="PPSL01000007">
    <property type="protein sequence ID" value="PQJ09137.1"/>
    <property type="molecule type" value="Genomic_DNA"/>
</dbReference>
<keyword evidence="2" id="KW-1185">Reference proteome</keyword>